<dbReference type="GO" id="GO:0019843">
    <property type="term" value="F:rRNA binding"/>
    <property type="evidence" value="ECO:0007669"/>
    <property type="project" value="TreeGrafter"/>
</dbReference>
<evidence type="ECO:0000256" key="5">
    <source>
        <dbReference type="SAM" id="MobiDB-lite"/>
    </source>
</evidence>
<evidence type="ECO:0008006" key="9">
    <source>
        <dbReference type="Google" id="ProtNLM"/>
    </source>
</evidence>
<keyword evidence="4" id="KW-0539">Nucleus</keyword>
<comment type="similarity">
    <text evidence="2">Belongs to the RRP17 family.</text>
</comment>
<feature type="region of interest" description="Disordered" evidence="5">
    <location>
        <begin position="1"/>
        <end position="32"/>
    </location>
</feature>
<gene>
    <name evidence="6" type="ORF">PM001_LOCUS3690</name>
    <name evidence="7" type="ORF">PM001_LOCUS3828</name>
</gene>
<dbReference type="EMBL" id="CAKLBY020000035">
    <property type="protein sequence ID" value="CAK7908258.1"/>
    <property type="molecule type" value="Genomic_DNA"/>
</dbReference>
<feature type="compositionally biased region" description="Basic and acidic residues" evidence="5">
    <location>
        <begin position="75"/>
        <end position="86"/>
    </location>
</feature>
<dbReference type="GO" id="GO:0005730">
    <property type="term" value="C:nucleolus"/>
    <property type="evidence" value="ECO:0007669"/>
    <property type="project" value="UniProtKB-SubCell"/>
</dbReference>
<dbReference type="PANTHER" id="PTHR14577:SF0">
    <property type="entry name" value="NUCLEOLAR PROTEIN 12"/>
    <property type="match status" value="1"/>
</dbReference>
<feature type="compositionally biased region" description="Low complexity" evidence="5">
    <location>
        <begin position="1"/>
        <end position="15"/>
    </location>
</feature>
<feature type="region of interest" description="Disordered" evidence="5">
    <location>
        <begin position="208"/>
        <end position="286"/>
    </location>
</feature>
<comment type="subcellular location">
    <subcellularLocation>
        <location evidence="1">Nucleus</location>
        <location evidence="1">Nucleolus</location>
    </subcellularLocation>
</comment>
<feature type="region of interest" description="Disordered" evidence="5">
    <location>
        <begin position="158"/>
        <end position="194"/>
    </location>
</feature>
<comment type="caution">
    <text evidence="6">The sequence shown here is derived from an EMBL/GenBank/DDBJ whole genome shotgun (WGS) entry which is preliminary data.</text>
</comment>
<keyword evidence="3" id="KW-0175">Coiled coil</keyword>
<evidence type="ECO:0000313" key="6">
    <source>
        <dbReference type="EMBL" id="CAK7908258.1"/>
    </source>
</evidence>
<evidence type="ECO:0000256" key="4">
    <source>
        <dbReference type="ARBA" id="ARBA00023242"/>
    </source>
</evidence>
<evidence type="ECO:0000313" key="7">
    <source>
        <dbReference type="EMBL" id="CAK7908933.1"/>
    </source>
</evidence>
<evidence type="ECO:0000256" key="3">
    <source>
        <dbReference type="ARBA" id="ARBA00023054"/>
    </source>
</evidence>
<evidence type="ECO:0000256" key="2">
    <source>
        <dbReference type="ARBA" id="ARBA00007175"/>
    </source>
</evidence>
<feature type="compositionally biased region" description="Acidic residues" evidence="5">
    <location>
        <begin position="101"/>
        <end position="113"/>
    </location>
</feature>
<dbReference type="Pfam" id="PF09805">
    <property type="entry name" value="Nop25"/>
    <property type="match status" value="1"/>
</dbReference>
<protein>
    <recommendedName>
        <fullName evidence="9">Nucleolar protein 12</fullName>
    </recommendedName>
</protein>
<accession>A0AAV1TBI1</accession>
<feature type="region of interest" description="Disordered" evidence="5">
    <location>
        <begin position="75"/>
        <end position="120"/>
    </location>
</feature>
<evidence type="ECO:0000256" key="1">
    <source>
        <dbReference type="ARBA" id="ARBA00004604"/>
    </source>
</evidence>
<feature type="compositionally biased region" description="Basic residues" evidence="5">
    <location>
        <begin position="265"/>
        <end position="274"/>
    </location>
</feature>
<reference evidence="6" key="1">
    <citation type="submission" date="2024-01" db="EMBL/GenBank/DDBJ databases">
        <authorList>
            <person name="Webb A."/>
        </authorList>
    </citation>
    <scope>NUCLEOTIDE SEQUENCE</scope>
    <source>
        <strain evidence="6">Pm1</strain>
    </source>
</reference>
<feature type="compositionally biased region" description="Basic residues" evidence="5">
    <location>
        <begin position="210"/>
        <end position="223"/>
    </location>
</feature>
<evidence type="ECO:0000313" key="8">
    <source>
        <dbReference type="Proteomes" id="UP001162060"/>
    </source>
</evidence>
<dbReference type="PANTHER" id="PTHR14577">
    <property type="entry name" value="NUCLEOLAR PROTEIN 12"/>
    <property type="match status" value="1"/>
</dbReference>
<dbReference type="Proteomes" id="UP001162060">
    <property type="component" value="Unassembled WGS sequence"/>
</dbReference>
<dbReference type="AlphaFoldDB" id="A0AAV1TBI1"/>
<organism evidence="6 8">
    <name type="scientific">Peronospora matthiolae</name>
    <dbReference type="NCBI Taxonomy" id="2874970"/>
    <lineage>
        <taxon>Eukaryota</taxon>
        <taxon>Sar</taxon>
        <taxon>Stramenopiles</taxon>
        <taxon>Oomycota</taxon>
        <taxon>Peronosporomycetes</taxon>
        <taxon>Peronosporales</taxon>
        <taxon>Peronosporaceae</taxon>
        <taxon>Peronospora</taxon>
    </lineage>
</organism>
<dbReference type="EMBL" id="CAKLBY020000035">
    <property type="protein sequence ID" value="CAK7908933.1"/>
    <property type="molecule type" value="Genomic_DNA"/>
</dbReference>
<feature type="compositionally biased region" description="Acidic residues" evidence="5">
    <location>
        <begin position="161"/>
        <end position="178"/>
    </location>
</feature>
<name>A0AAV1TBI1_9STRA</name>
<sequence length="286" mass="31661">MARSGASARQSSRGRGSTGVGAHPTMRKKSKLVVTFNPEKRKEYLTGFHKRKQERRRFGLDMEAYKVKKLQLEAKKNRRAEQKEKLAALNLLSDDEKTKEEEEEEADEEEEEASETKRTCVSLRSGDAKAVVNVTTFSDDFTQGKFGDVVTVTTAVGDVQSDSDDSDSSVEAVEEAADDTAGQRGSGALRAKKWKVDPEQHLTLFQRIQQQRKGKALPSKRSKLKEARTARKAMMGKKGNSSGIIGPSKKRGAEDGDGAGTAVGKLRKKLKMKRSQSTGQKRQKQR</sequence>
<dbReference type="InterPro" id="IPR019186">
    <property type="entry name" value="Nucleolar_protein_12"/>
</dbReference>
<proteinExistence type="inferred from homology"/>